<feature type="active site" description="Proton acceptor" evidence="6">
    <location>
        <position position="28"/>
    </location>
</feature>
<reference evidence="8" key="1">
    <citation type="submission" date="2022-11" db="EMBL/GenBank/DDBJ databases">
        <title>Candidatus Alkanophaga archaea from heated hydrothermal vent sediment oxidize petroleum alkanes.</title>
        <authorList>
            <person name="Zehnle H."/>
            <person name="Laso-Perez R."/>
            <person name="Lipp J."/>
            <person name="Teske A."/>
            <person name="Wegener G."/>
        </authorList>
    </citation>
    <scope>NUCLEOTIDE SEQUENCE</scope>
    <source>
        <strain evidence="8">MCA70</strain>
    </source>
</reference>
<sequence>MRLAITFASKNEVILPIHYNELLQGLIYHLLDKALAEKLHNEGFVYRKRRFKLFTFSRIFGKFKKERKKFKISSPFKLFISSPYTEMLQSFTSNLLKKPEIRLDQNKIWIESIEVLATPEIKKEIFIRMLSPLTIYSTLYSPDGKKKTYYYNPGEKEFPMLIKENIIKKYKAFYGKIPPSEEFFIEPINLENKNEKIVIYKDFVIKGWMGKFKLRGEPELLKLAYDAGLGAKNSQGFGMFEIIYK</sequence>
<name>A0AAE3P2C5_9BACT</name>
<dbReference type="GO" id="GO:0016788">
    <property type="term" value="F:hydrolase activity, acting on ester bonds"/>
    <property type="evidence" value="ECO:0007669"/>
    <property type="project" value="InterPro"/>
</dbReference>
<proteinExistence type="inferred from homology"/>
<protein>
    <recommendedName>
        <fullName evidence="4">CRISPR-associated endoribonuclease</fullName>
    </recommendedName>
</protein>
<dbReference type="InterPro" id="IPR045747">
    <property type="entry name" value="CRISPR-assoc_prot_Cas6_N_sf"/>
</dbReference>
<dbReference type="EMBL" id="JAPHEG010000004">
    <property type="protein sequence ID" value="MDF2953867.1"/>
    <property type="molecule type" value="Genomic_DNA"/>
</dbReference>
<feature type="active site" description="Proton donor" evidence="6">
    <location>
        <position position="40"/>
    </location>
</feature>
<dbReference type="CDD" id="cd21140">
    <property type="entry name" value="Cas6_I-like"/>
    <property type="match status" value="1"/>
</dbReference>
<dbReference type="GO" id="GO:0051607">
    <property type="term" value="P:defense response to virus"/>
    <property type="evidence" value="ECO:0007669"/>
    <property type="project" value="UniProtKB-KW"/>
</dbReference>
<feature type="domain" description="CRISPR associated protein Cas6 C-terminal" evidence="7">
    <location>
        <begin position="118"/>
        <end position="242"/>
    </location>
</feature>
<evidence type="ECO:0000256" key="1">
    <source>
        <dbReference type="ARBA" id="ARBA00005937"/>
    </source>
</evidence>
<dbReference type="PANTHER" id="PTHR36984:SF1">
    <property type="entry name" value="CRISPR-ASSOCIATED ENDORIBONUCLEASE CAS6 1"/>
    <property type="match status" value="1"/>
</dbReference>
<dbReference type="Pfam" id="PF01881">
    <property type="entry name" value="Cas_Cas6_C"/>
    <property type="match status" value="1"/>
</dbReference>
<evidence type="ECO:0000313" key="8">
    <source>
        <dbReference type="EMBL" id="MDF2953867.1"/>
    </source>
</evidence>
<evidence type="ECO:0000256" key="4">
    <source>
        <dbReference type="PIRNR" id="PIRNR005054"/>
    </source>
</evidence>
<dbReference type="Gene3D" id="3.30.70.1900">
    <property type="match status" value="1"/>
</dbReference>
<comment type="function">
    <text evidence="4">CRISPR (clustered regularly interspaced short palindromic repeat), is an adaptive immune system that provides protection against mobile genetic elements (viruses, transposable elements and conjugative plasmids). CRISPR clusters contain sequences complementary to antecedent mobile elements and target invading nucleic acids. CRISPR clusters are transcribed and processed into CRISPR RNA (crRNA).</text>
</comment>
<evidence type="ECO:0000259" key="7">
    <source>
        <dbReference type="Pfam" id="PF01881"/>
    </source>
</evidence>
<keyword evidence="2" id="KW-0694">RNA-binding</keyword>
<comment type="caution">
    <text evidence="8">The sequence shown here is derived from an EMBL/GenBank/DDBJ whole genome shotgun (WGS) entry which is preliminary data.</text>
</comment>
<dbReference type="Gene3D" id="3.30.70.1890">
    <property type="match status" value="1"/>
</dbReference>
<organism evidence="8 9">
    <name type="scientific">Candidatus Thermodesulfobacterium syntrophicum</name>
    <dbReference type="NCBI Taxonomy" id="3060442"/>
    <lineage>
        <taxon>Bacteria</taxon>
        <taxon>Pseudomonadati</taxon>
        <taxon>Thermodesulfobacteriota</taxon>
        <taxon>Thermodesulfobacteria</taxon>
        <taxon>Thermodesulfobacteriales</taxon>
        <taxon>Thermodesulfobacteriaceae</taxon>
        <taxon>Thermodesulfobacterium</taxon>
    </lineage>
</organism>
<dbReference type="PANTHER" id="PTHR36984">
    <property type="entry name" value="CRISPR-ASSOCIATED ENDORIBONUCLEASE CAS6 1"/>
    <property type="match status" value="1"/>
</dbReference>
<dbReference type="Proteomes" id="UP001144110">
    <property type="component" value="Unassembled WGS sequence"/>
</dbReference>
<evidence type="ECO:0000256" key="2">
    <source>
        <dbReference type="ARBA" id="ARBA00022884"/>
    </source>
</evidence>
<comment type="similarity">
    <text evidence="1 4">Belongs to the CRISPR-associated protein Cas6/Cse3/CasE family.</text>
</comment>
<gene>
    <name evidence="8" type="ORF">OD816_001112</name>
</gene>
<dbReference type="AlphaFoldDB" id="A0AAE3P2C5"/>
<feature type="site" description="Transition state stabilizer" evidence="5">
    <location>
        <position position="52"/>
    </location>
</feature>
<dbReference type="Pfam" id="PF21350">
    <property type="entry name" value="Cas6_I-A"/>
    <property type="match status" value="1"/>
</dbReference>
<dbReference type="PIRSF" id="PIRSF005054">
    <property type="entry name" value="PF1131"/>
    <property type="match status" value="1"/>
</dbReference>
<evidence type="ECO:0000256" key="3">
    <source>
        <dbReference type="ARBA" id="ARBA00023118"/>
    </source>
</evidence>
<evidence type="ECO:0000256" key="5">
    <source>
        <dbReference type="PIRSR" id="PIRSR005054-1"/>
    </source>
</evidence>
<dbReference type="NCBIfam" id="TIGR01877">
    <property type="entry name" value="cas_cas6"/>
    <property type="match status" value="1"/>
</dbReference>
<dbReference type="InterPro" id="IPR010156">
    <property type="entry name" value="CRISPR-assoc_prot_Cas6"/>
</dbReference>
<accession>A0AAE3P2C5</accession>
<dbReference type="GO" id="GO:0003723">
    <property type="term" value="F:RNA binding"/>
    <property type="evidence" value="ECO:0007669"/>
    <property type="project" value="UniProtKB-KW"/>
</dbReference>
<evidence type="ECO:0000313" key="9">
    <source>
        <dbReference type="Proteomes" id="UP001144110"/>
    </source>
</evidence>
<dbReference type="InterPro" id="IPR049435">
    <property type="entry name" value="Cas_Cas6_C"/>
</dbReference>
<keyword evidence="3" id="KW-0051">Antiviral defense</keyword>
<evidence type="ECO:0000256" key="6">
    <source>
        <dbReference type="PIRSR" id="PIRSR005054-50"/>
    </source>
</evidence>